<feature type="region of interest" description="Disordered" evidence="1">
    <location>
        <begin position="76"/>
        <end position="98"/>
    </location>
</feature>
<proteinExistence type="predicted"/>
<reference evidence="2 3" key="1">
    <citation type="journal article" date="2016" name="Mol. Biol. Evol.">
        <title>Comparative Genomics of Early-Diverging Mushroom-Forming Fungi Provides Insights into the Origins of Lignocellulose Decay Capabilities.</title>
        <authorList>
            <person name="Nagy L.G."/>
            <person name="Riley R."/>
            <person name="Tritt A."/>
            <person name="Adam C."/>
            <person name="Daum C."/>
            <person name="Floudas D."/>
            <person name="Sun H."/>
            <person name="Yadav J.S."/>
            <person name="Pangilinan J."/>
            <person name="Larsson K.H."/>
            <person name="Matsuura K."/>
            <person name="Barry K."/>
            <person name="Labutti K."/>
            <person name="Kuo R."/>
            <person name="Ohm R.A."/>
            <person name="Bhattacharya S.S."/>
            <person name="Shirouzu T."/>
            <person name="Yoshinaga Y."/>
            <person name="Martin F.M."/>
            <person name="Grigoriev I.V."/>
            <person name="Hibbett D.S."/>
        </authorList>
    </citation>
    <scope>NUCLEOTIDE SEQUENCE [LARGE SCALE GENOMIC DNA]</scope>
    <source>
        <strain evidence="2 3">CBS 109695</strain>
    </source>
</reference>
<dbReference type="OrthoDB" id="5346979at2759"/>
<feature type="region of interest" description="Disordered" evidence="1">
    <location>
        <begin position="192"/>
        <end position="221"/>
    </location>
</feature>
<keyword evidence="3" id="KW-1185">Reference proteome</keyword>
<protein>
    <submittedName>
        <fullName evidence="2">Uncharacterized protein</fullName>
    </submittedName>
</protein>
<evidence type="ECO:0000313" key="2">
    <source>
        <dbReference type="EMBL" id="KZP11937.1"/>
    </source>
</evidence>
<gene>
    <name evidence="2" type="ORF">FIBSPDRAFT_870823</name>
</gene>
<dbReference type="Proteomes" id="UP000076532">
    <property type="component" value="Unassembled WGS sequence"/>
</dbReference>
<evidence type="ECO:0000313" key="3">
    <source>
        <dbReference type="Proteomes" id="UP000076532"/>
    </source>
</evidence>
<evidence type="ECO:0000256" key="1">
    <source>
        <dbReference type="SAM" id="MobiDB-lite"/>
    </source>
</evidence>
<feature type="region of interest" description="Disordered" evidence="1">
    <location>
        <begin position="25"/>
        <end position="63"/>
    </location>
</feature>
<accession>A0A166ATC7</accession>
<dbReference type="AlphaFoldDB" id="A0A166ATC7"/>
<organism evidence="2 3">
    <name type="scientific">Athelia psychrophila</name>
    <dbReference type="NCBI Taxonomy" id="1759441"/>
    <lineage>
        <taxon>Eukaryota</taxon>
        <taxon>Fungi</taxon>
        <taxon>Dikarya</taxon>
        <taxon>Basidiomycota</taxon>
        <taxon>Agaricomycotina</taxon>
        <taxon>Agaricomycetes</taxon>
        <taxon>Agaricomycetidae</taxon>
        <taxon>Atheliales</taxon>
        <taxon>Atheliaceae</taxon>
        <taxon>Athelia</taxon>
    </lineage>
</organism>
<sequence>MRKQRASALLRVQALPPRRVPLEARFTPLGNVPKTATTSASERKPEVQWPPPRRRVVTGDSGTSLASVGVRPAVGTALPKTLEEEDGDGSEGSANDGGSFDGLRAAGAFGTATLIVFATATVAVWGVRTHLEVDNVHNHSTYLASKLRLAHCACGLSSCLPRHIMEEFSRHMRYWVATKLSWLSVRINRQLSPDSPAEPSSPPSASPTASKDRPTEEVEPWTWDGAAARLGHALDSGGAYAWGEAVGRELEAEAEKGRLEREALVKAGAKSRN</sequence>
<dbReference type="EMBL" id="KV417655">
    <property type="protein sequence ID" value="KZP11937.1"/>
    <property type="molecule type" value="Genomic_DNA"/>
</dbReference>
<name>A0A166ATC7_9AGAM</name>